<dbReference type="InterPro" id="IPR043502">
    <property type="entry name" value="DNA/RNA_pol_sf"/>
</dbReference>
<dbReference type="RefSeq" id="XP_016473080.1">
    <property type="nucleotide sequence ID" value="XM_016617594.1"/>
</dbReference>
<dbReference type="STRING" id="4097.A0A1S4A8W3"/>
<gene>
    <name evidence="2" type="primary">LOC107795031</name>
</gene>
<organism evidence="2">
    <name type="scientific">Nicotiana tabacum</name>
    <name type="common">Common tobacco</name>
    <dbReference type="NCBI Taxonomy" id="4097"/>
    <lineage>
        <taxon>Eukaryota</taxon>
        <taxon>Viridiplantae</taxon>
        <taxon>Streptophyta</taxon>
        <taxon>Embryophyta</taxon>
        <taxon>Tracheophyta</taxon>
        <taxon>Spermatophyta</taxon>
        <taxon>Magnoliopsida</taxon>
        <taxon>eudicotyledons</taxon>
        <taxon>Gunneridae</taxon>
        <taxon>Pentapetalae</taxon>
        <taxon>asterids</taxon>
        <taxon>lamiids</taxon>
        <taxon>Solanales</taxon>
        <taxon>Solanaceae</taxon>
        <taxon>Nicotianoideae</taxon>
        <taxon>Nicotianeae</taxon>
        <taxon>Nicotiana</taxon>
    </lineage>
</organism>
<dbReference type="PANTHER" id="PTHR11439">
    <property type="entry name" value="GAG-POL-RELATED RETROTRANSPOSON"/>
    <property type="match status" value="1"/>
</dbReference>
<dbReference type="Pfam" id="PF07727">
    <property type="entry name" value="RVT_2"/>
    <property type="match status" value="2"/>
</dbReference>
<protein>
    <submittedName>
        <fullName evidence="2">Uncharacterized mitochondrial protein AtMg00810-like</fullName>
    </submittedName>
</protein>
<evidence type="ECO:0000259" key="1">
    <source>
        <dbReference type="Pfam" id="PF07727"/>
    </source>
</evidence>
<dbReference type="AlphaFoldDB" id="A0A1S4A8W3"/>
<proteinExistence type="predicted"/>
<reference evidence="2" key="1">
    <citation type="submission" date="2025-08" db="UniProtKB">
        <authorList>
            <consortium name="RefSeq"/>
        </authorList>
    </citation>
    <scope>IDENTIFICATION</scope>
</reference>
<name>A0A1S4A8W3_TOBAC</name>
<dbReference type="OrthoDB" id="1688190at2759"/>
<accession>A0A1S4A8W3</accession>
<dbReference type="InterPro" id="IPR013103">
    <property type="entry name" value="RVT_2"/>
</dbReference>
<dbReference type="PANTHER" id="PTHR11439:SF498">
    <property type="entry name" value="DNAK FAMILY PROTEIN"/>
    <property type="match status" value="1"/>
</dbReference>
<dbReference type="KEGG" id="nta:107795031"/>
<evidence type="ECO:0000313" key="2">
    <source>
        <dbReference type="RefSeq" id="XP_016473080.1"/>
    </source>
</evidence>
<feature type="domain" description="Reverse transcriptase Ty1/copia-type" evidence="1">
    <location>
        <begin position="3"/>
        <end position="44"/>
    </location>
</feature>
<dbReference type="SUPFAM" id="SSF56672">
    <property type="entry name" value="DNA/RNA polymerases"/>
    <property type="match status" value="1"/>
</dbReference>
<feature type="domain" description="Reverse transcriptase Ty1/copia-type" evidence="1">
    <location>
        <begin position="48"/>
        <end position="117"/>
    </location>
</feature>
<dbReference type="PaxDb" id="4097-A0A1S4A8W3"/>
<sequence length="234" mass="26485">MTTIRCLLTVAAKKDWNVSQLDVNNAFLHRDLQKEVYMRFPAGGFISILAVYDDILITGDHLAEIQSIKDFLNTKFKVKNLGSINYFLGMVILREQAGFIVSQRKFTLDMLQEFDVSHLPLVSSLLDLALKLQADDGEYLQNPTIFRHLVGKLNYLTNTRLDLSFDVLTLNQYMQKPYVSHFSAALRVLKYLSSDPVQGILLSVEASFSLLAFCDADWASCKDSRRSVSGFLSL</sequence>